<keyword evidence="3" id="KW-1133">Transmembrane helix</keyword>
<reference evidence="5 6" key="1">
    <citation type="submission" date="2019-10" db="EMBL/GenBank/DDBJ databases">
        <title>Epibacterium sp. nov., isolated from seawater.</title>
        <authorList>
            <person name="Zhang X."/>
            <person name="Li N."/>
        </authorList>
    </citation>
    <scope>NUCLEOTIDE SEQUENCE [LARGE SCALE GENOMIC DNA]</scope>
    <source>
        <strain evidence="5 6">SM1969</strain>
    </source>
</reference>
<accession>A0A844ANZ9</accession>
<dbReference type="PANTHER" id="PTHR30329:SF21">
    <property type="entry name" value="LIPOPROTEIN YIAD-RELATED"/>
    <property type="match status" value="1"/>
</dbReference>
<evidence type="ECO:0000313" key="6">
    <source>
        <dbReference type="Proteomes" id="UP000436694"/>
    </source>
</evidence>
<dbReference type="Gene3D" id="1.10.287.1490">
    <property type="match status" value="1"/>
</dbReference>
<sequence>MALSRRTGQRFQASIWPGFVDAMTGLLLVLMFVLTIFMMVQFVLRETISGQESELDDLAGEVGALAAALGLEERKSTGLETRLGALNTTLSSTRSELNARNRALAELTAQQDLTASELEIAQSRISGFEAQVAALISSRDDAERQVSTLTAERADQDAREVELLSQQERLNLALATARGEIDAQTEAARLDAAKREALQALVADLEREGSERTKDLAARDSEIAELNTQLSDEEAARLEEQAARLAEAAAAKALQERLQNADAELTAMTLSLEAERKAAEDTLTLLAAAQAAEKTLSGDLSEALERLRSAEAAALDATDVQAALLAQANAALANEEAVSAEAQREAALLNQQVAALRGQLGGLQALLDDFKDRDAAQSIQLQSLGQDLNTALARAASEERKRRLLEEEERKRAEDEAEALALKAEALEAESEDLARYRSEFFGRLRDLLGNQDGVRIQGDRFVFASEVLFDPGSADLSEAGRAEVAKVAGILQSVAAAIPSELNWVIRVDGHTDNDPLINHPKFEDNWELSQGRALSVVRYMVENLGLPPERLSANGFGEFQPVDPRDTAEARAQNRRIELKFTER</sequence>
<dbReference type="Pfam" id="PF00691">
    <property type="entry name" value="OmpA"/>
    <property type="match status" value="1"/>
</dbReference>
<dbReference type="InterPro" id="IPR006665">
    <property type="entry name" value="OmpA-like"/>
</dbReference>
<dbReference type="InterPro" id="IPR036737">
    <property type="entry name" value="OmpA-like_sf"/>
</dbReference>
<organism evidence="5 6">
    <name type="scientific">Tritonibacter aquimaris</name>
    <dbReference type="NCBI Taxonomy" id="2663379"/>
    <lineage>
        <taxon>Bacteria</taxon>
        <taxon>Pseudomonadati</taxon>
        <taxon>Pseudomonadota</taxon>
        <taxon>Alphaproteobacteria</taxon>
        <taxon>Rhodobacterales</taxon>
        <taxon>Paracoccaceae</taxon>
        <taxon>Tritonibacter</taxon>
    </lineage>
</organism>
<feature type="coiled-coil region" evidence="2">
    <location>
        <begin position="325"/>
        <end position="359"/>
    </location>
</feature>
<feature type="coiled-coil region" evidence="2">
    <location>
        <begin position="132"/>
        <end position="159"/>
    </location>
</feature>
<dbReference type="EMBL" id="WIXK01000014">
    <property type="protein sequence ID" value="MQY44339.1"/>
    <property type="molecule type" value="Genomic_DNA"/>
</dbReference>
<evidence type="ECO:0000256" key="1">
    <source>
        <dbReference type="PROSITE-ProRule" id="PRU00473"/>
    </source>
</evidence>
<feature type="coiled-coil region" evidence="2">
    <location>
        <begin position="388"/>
        <end position="432"/>
    </location>
</feature>
<feature type="coiled-coil region" evidence="2">
    <location>
        <begin position="223"/>
        <end position="271"/>
    </location>
</feature>
<feature type="domain" description="OmpA-like" evidence="4">
    <location>
        <begin position="458"/>
        <end position="586"/>
    </location>
</feature>
<dbReference type="Gene3D" id="3.30.1330.60">
    <property type="entry name" value="OmpA-like domain"/>
    <property type="match status" value="1"/>
</dbReference>
<proteinExistence type="predicted"/>
<dbReference type="Proteomes" id="UP000436694">
    <property type="component" value="Unassembled WGS sequence"/>
</dbReference>
<dbReference type="NCBIfam" id="NF006542">
    <property type="entry name" value="PRK09039.1-1"/>
    <property type="match status" value="2"/>
</dbReference>
<dbReference type="PROSITE" id="PS51123">
    <property type="entry name" value="OMPA_2"/>
    <property type="match status" value="1"/>
</dbReference>
<keyword evidence="3" id="KW-0812">Transmembrane</keyword>
<gene>
    <name evidence="5" type="ORF">GG681_16970</name>
</gene>
<dbReference type="PANTHER" id="PTHR30329">
    <property type="entry name" value="STATOR ELEMENT OF FLAGELLAR MOTOR COMPLEX"/>
    <property type="match status" value="1"/>
</dbReference>
<protein>
    <submittedName>
        <fullName evidence="5">Peptidoglycan-binding protein</fullName>
    </submittedName>
</protein>
<keyword evidence="6" id="KW-1185">Reference proteome</keyword>
<keyword evidence="1 3" id="KW-0472">Membrane</keyword>
<feature type="transmembrane region" description="Helical" evidence="3">
    <location>
        <begin position="20"/>
        <end position="44"/>
    </location>
</feature>
<dbReference type="AlphaFoldDB" id="A0A844ANZ9"/>
<dbReference type="CDD" id="cd07185">
    <property type="entry name" value="OmpA_C-like"/>
    <property type="match status" value="1"/>
</dbReference>
<name>A0A844ANZ9_9RHOB</name>
<dbReference type="SUPFAM" id="SSF103088">
    <property type="entry name" value="OmpA-like"/>
    <property type="match status" value="1"/>
</dbReference>
<evidence type="ECO:0000256" key="3">
    <source>
        <dbReference type="SAM" id="Phobius"/>
    </source>
</evidence>
<evidence type="ECO:0000259" key="4">
    <source>
        <dbReference type="PROSITE" id="PS51123"/>
    </source>
</evidence>
<dbReference type="GO" id="GO:0016020">
    <property type="term" value="C:membrane"/>
    <property type="evidence" value="ECO:0007669"/>
    <property type="project" value="UniProtKB-UniRule"/>
</dbReference>
<evidence type="ECO:0000313" key="5">
    <source>
        <dbReference type="EMBL" id="MQY44339.1"/>
    </source>
</evidence>
<evidence type="ECO:0000256" key="2">
    <source>
        <dbReference type="SAM" id="Coils"/>
    </source>
</evidence>
<dbReference type="RefSeq" id="WP_153549232.1">
    <property type="nucleotide sequence ID" value="NZ_WIXK01000014.1"/>
</dbReference>
<dbReference type="InterPro" id="IPR050330">
    <property type="entry name" value="Bact_OuterMem_StrucFunc"/>
</dbReference>
<keyword evidence="2" id="KW-0175">Coiled coil</keyword>
<comment type="caution">
    <text evidence="5">The sequence shown here is derived from an EMBL/GenBank/DDBJ whole genome shotgun (WGS) entry which is preliminary data.</text>
</comment>